<dbReference type="Pfam" id="PF19765">
    <property type="entry name" value="DUF6252"/>
    <property type="match status" value="1"/>
</dbReference>
<dbReference type="PROSITE" id="PS51257">
    <property type="entry name" value="PROKAR_LIPOPROTEIN"/>
    <property type="match status" value="1"/>
</dbReference>
<evidence type="ECO:0000313" key="1">
    <source>
        <dbReference type="EMBL" id="AWG20486.1"/>
    </source>
</evidence>
<name>A0A2S1LAB2_9FLAO</name>
<sequence>MKKIFLLIVISLAFISCEENVQFNNPSFQGLKDNVFWRSITTTATVNASSELTITAYTTKEKIILQTPNTALTTYFLGEDDFNTASYQIDEEPNTTLYTTGTDIGNGQITITEYDVLNKTISGTFRFNTVNTLTEATVNFQQGVFYKVPVTP</sequence>
<reference evidence="1 2" key="1">
    <citation type="submission" date="2017-04" db="EMBL/GenBank/DDBJ databases">
        <title>Compelte genome sequence of WV33.</title>
        <authorList>
            <person name="Lee P.C."/>
        </authorList>
    </citation>
    <scope>NUCLEOTIDE SEQUENCE [LARGE SCALE GENOMIC DNA]</scope>
    <source>
        <strain evidence="1 2">WV33</strain>
    </source>
</reference>
<dbReference type="OrthoDB" id="1448607at2"/>
<keyword evidence="2" id="KW-1185">Reference proteome</keyword>
<dbReference type="AlphaFoldDB" id="A0A2S1LAB2"/>
<protein>
    <recommendedName>
        <fullName evidence="3">Lipocalin-like domain-containing protein</fullName>
    </recommendedName>
</protein>
<accession>A0A2S1LAB2</accession>
<proteinExistence type="predicted"/>
<organism evidence="1 2">
    <name type="scientific">Flavobacterium faecale</name>
    <dbReference type="NCBI Taxonomy" id="1355330"/>
    <lineage>
        <taxon>Bacteria</taxon>
        <taxon>Pseudomonadati</taxon>
        <taxon>Bacteroidota</taxon>
        <taxon>Flavobacteriia</taxon>
        <taxon>Flavobacteriales</taxon>
        <taxon>Flavobacteriaceae</taxon>
        <taxon>Flavobacterium</taxon>
    </lineage>
</organism>
<dbReference type="KEGG" id="ffa:FFWV33_02550"/>
<dbReference type="EMBL" id="CP020918">
    <property type="protein sequence ID" value="AWG20486.1"/>
    <property type="molecule type" value="Genomic_DNA"/>
</dbReference>
<gene>
    <name evidence="1" type="ORF">FFWV33_02550</name>
</gene>
<evidence type="ECO:0008006" key="3">
    <source>
        <dbReference type="Google" id="ProtNLM"/>
    </source>
</evidence>
<dbReference type="RefSeq" id="WP_108739448.1">
    <property type="nucleotide sequence ID" value="NZ_CP020918.1"/>
</dbReference>
<dbReference type="InterPro" id="IPR046219">
    <property type="entry name" value="DUF6252"/>
</dbReference>
<dbReference type="Proteomes" id="UP000244527">
    <property type="component" value="Chromosome"/>
</dbReference>
<evidence type="ECO:0000313" key="2">
    <source>
        <dbReference type="Proteomes" id="UP000244527"/>
    </source>
</evidence>